<reference evidence="12" key="1">
    <citation type="submission" date="2019-12" db="EMBL/GenBank/DDBJ databases">
        <authorList>
            <person name="zhang j."/>
            <person name="sun C.M."/>
        </authorList>
    </citation>
    <scope>NUCLEOTIDE SEQUENCE</scope>
    <source>
        <strain evidence="12">NS-1</strain>
    </source>
</reference>
<evidence type="ECO:0000313" key="12">
    <source>
        <dbReference type="EMBL" id="QTL98178.1"/>
    </source>
</evidence>
<evidence type="ECO:0000256" key="8">
    <source>
        <dbReference type="ARBA" id="ARBA00022840"/>
    </source>
</evidence>
<sequence length="495" mass="54937">MENILEMRNINKSFYGVQALKNVNLNVHKGEVHILIGENGAGKSTLMKILSGAYQKDTGEIIFAGEKLDILSPLDAQEKGISIIYQEFNLIPGLSVAENIYLGREALNNGLIDWDTLYNNTQNILNKLKADINPKTLVKKLSVAEQQFVEIAKALSFGAKLLIMDEPSATLTPRELKRLFAVIRDLKAQGVSIIYISHHLDELFEIGDSVTVLRDGQWIVSDDINKMNKNKIIKLMVGRELTDSYPPRNVTPGEVVLEVKNLSRKGVVDDISFELRKGEILGIAGLVGSGRTELVRLLYGADPKDSGEIILNGNKININSPRDSISTGIGLLPEDRKQQGLVLEQSVKNNITLANLSRLVDKMLINSNQEMREVNNYIDELGIKTPSSTILTQNLSGGNQQKVVLAKWLFTDSDILIFDEPTRGIDVGAKYEIYLLMNQLTEQGKSIIMISSELPEIIGISDRVIVLHQGRITGEYNKKEFNQEKIMKSAAGEVS</sequence>
<organism evidence="12 13">
    <name type="scientific">Iocasia fonsfrigidae</name>
    <dbReference type="NCBI Taxonomy" id="2682810"/>
    <lineage>
        <taxon>Bacteria</taxon>
        <taxon>Bacillati</taxon>
        <taxon>Bacillota</taxon>
        <taxon>Clostridia</taxon>
        <taxon>Halanaerobiales</taxon>
        <taxon>Halanaerobiaceae</taxon>
        <taxon>Iocasia</taxon>
    </lineage>
</organism>
<dbReference type="PROSITE" id="PS00211">
    <property type="entry name" value="ABC_TRANSPORTER_1"/>
    <property type="match status" value="1"/>
</dbReference>
<dbReference type="EMBL" id="CP046640">
    <property type="protein sequence ID" value="QTL98178.1"/>
    <property type="molecule type" value="Genomic_DNA"/>
</dbReference>
<gene>
    <name evidence="12" type="ORF">GM661_09400</name>
</gene>
<accession>A0A8A7KES5</accession>
<dbReference type="SUPFAM" id="SSF52540">
    <property type="entry name" value="P-loop containing nucleoside triphosphate hydrolases"/>
    <property type="match status" value="2"/>
</dbReference>
<dbReference type="FunFam" id="3.40.50.300:FF:000127">
    <property type="entry name" value="Ribose import ATP-binding protein RbsA"/>
    <property type="match status" value="1"/>
</dbReference>
<keyword evidence="9" id="KW-1278">Translocase</keyword>
<dbReference type="InterPro" id="IPR017871">
    <property type="entry name" value="ABC_transporter-like_CS"/>
</dbReference>
<evidence type="ECO:0000256" key="7">
    <source>
        <dbReference type="ARBA" id="ARBA00022741"/>
    </source>
</evidence>
<proteinExistence type="predicted"/>
<evidence type="ECO:0000256" key="2">
    <source>
        <dbReference type="ARBA" id="ARBA00004533"/>
    </source>
</evidence>
<feature type="domain" description="ABC transporter" evidence="11">
    <location>
        <begin position="250"/>
        <end position="494"/>
    </location>
</feature>
<evidence type="ECO:0000256" key="3">
    <source>
        <dbReference type="ARBA" id="ARBA00022448"/>
    </source>
</evidence>
<dbReference type="InterPro" id="IPR027417">
    <property type="entry name" value="P-loop_NTPase"/>
</dbReference>
<evidence type="ECO:0000256" key="4">
    <source>
        <dbReference type="ARBA" id="ARBA00022475"/>
    </source>
</evidence>
<evidence type="ECO:0000256" key="1">
    <source>
        <dbReference type="ARBA" id="ARBA00004202"/>
    </source>
</evidence>
<evidence type="ECO:0000259" key="11">
    <source>
        <dbReference type="PROSITE" id="PS50893"/>
    </source>
</evidence>
<dbReference type="GO" id="GO:0016887">
    <property type="term" value="F:ATP hydrolysis activity"/>
    <property type="evidence" value="ECO:0007669"/>
    <property type="project" value="InterPro"/>
</dbReference>
<dbReference type="FunFam" id="3.40.50.300:FF:000126">
    <property type="entry name" value="Galactose/methyl galactoside import ATP-binding protein MglA"/>
    <property type="match status" value="1"/>
</dbReference>
<protein>
    <submittedName>
        <fullName evidence="12">ATP-binding cassette domain-containing protein</fullName>
    </submittedName>
</protein>
<keyword evidence="6" id="KW-0677">Repeat</keyword>
<dbReference type="Proteomes" id="UP000665020">
    <property type="component" value="Chromosome"/>
</dbReference>
<dbReference type="InterPro" id="IPR003439">
    <property type="entry name" value="ABC_transporter-like_ATP-bd"/>
</dbReference>
<dbReference type="PANTHER" id="PTHR43790:SF9">
    <property type="entry name" value="GALACTOFURANOSE TRANSPORTER ATP-BINDING PROTEIN YTFR"/>
    <property type="match status" value="1"/>
</dbReference>
<evidence type="ECO:0000256" key="5">
    <source>
        <dbReference type="ARBA" id="ARBA00022597"/>
    </source>
</evidence>
<dbReference type="Gene3D" id="3.40.50.300">
    <property type="entry name" value="P-loop containing nucleotide triphosphate hydrolases"/>
    <property type="match status" value="2"/>
</dbReference>
<dbReference type="InterPro" id="IPR003593">
    <property type="entry name" value="AAA+_ATPase"/>
</dbReference>
<dbReference type="GO" id="GO:0005886">
    <property type="term" value="C:plasma membrane"/>
    <property type="evidence" value="ECO:0007669"/>
    <property type="project" value="UniProtKB-SubCell"/>
</dbReference>
<keyword evidence="3" id="KW-0813">Transport</keyword>
<dbReference type="InterPro" id="IPR050107">
    <property type="entry name" value="ABC_carbohydrate_import_ATPase"/>
</dbReference>
<comment type="subcellular location">
    <subcellularLocation>
        <location evidence="2">Cell inner membrane</location>
    </subcellularLocation>
    <subcellularLocation>
        <location evidence="1">Cell membrane</location>
        <topology evidence="1">Peripheral membrane protein</topology>
    </subcellularLocation>
</comment>
<dbReference type="GO" id="GO:0005524">
    <property type="term" value="F:ATP binding"/>
    <property type="evidence" value="ECO:0007669"/>
    <property type="project" value="UniProtKB-KW"/>
</dbReference>
<dbReference type="Pfam" id="PF00005">
    <property type="entry name" value="ABC_tran"/>
    <property type="match status" value="2"/>
</dbReference>
<dbReference type="KEGG" id="ifn:GM661_09400"/>
<evidence type="ECO:0000256" key="6">
    <source>
        <dbReference type="ARBA" id="ARBA00022737"/>
    </source>
</evidence>
<dbReference type="PANTHER" id="PTHR43790">
    <property type="entry name" value="CARBOHYDRATE TRANSPORT ATP-BINDING PROTEIN MG119-RELATED"/>
    <property type="match status" value="1"/>
</dbReference>
<feature type="domain" description="ABC transporter" evidence="11">
    <location>
        <begin position="5"/>
        <end position="240"/>
    </location>
</feature>
<name>A0A8A7KES5_9FIRM</name>
<keyword evidence="13" id="KW-1185">Reference proteome</keyword>
<evidence type="ECO:0000313" key="13">
    <source>
        <dbReference type="Proteomes" id="UP000665020"/>
    </source>
</evidence>
<keyword evidence="4" id="KW-1003">Cell membrane</keyword>
<dbReference type="CDD" id="cd03216">
    <property type="entry name" value="ABC_Carb_Monos_I"/>
    <property type="match status" value="1"/>
</dbReference>
<dbReference type="AlphaFoldDB" id="A0A8A7KES5"/>
<keyword evidence="10" id="KW-0472">Membrane</keyword>
<evidence type="ECO:0000256" key="9">
    <source>
        <dbReference type="ARBA" id="ARBA00022967"/>
    </source>
</evidence>
<dbReference type="GO" id="GO:0015749">
    <property type="term" value="P:monosaccharide transmembrane transport"/>
    <property type="evidence" value="ECO:0007669"/>
    <property type="project" value="UniProtKB-ARBA"/>
</dbReference>
<keyword evidence="7" id="KW-0547">Nucleotide-binding</keyword>
<keyword evidence="8 12" id="KW-0067">ATP-binding</keyword>
<dbReference type="CDD" id="cd03215">
    <property type="entry name" value="ABC_Carb_Monos_II"/>
    <property type="match status" value="1"/>
</dbReference>
<keyword evidence="5" id="KW-0762">Sugar transport</keyword>
<dbReference type="SMART" id="SM00382">
    <property type="entry name" value="AAA"/>
    <property type="match status" value="2"/>
</dbReference>
<dbReference type="PROSITE" id="PS50893">
    <property type="entry name" value="ABC_TRANSPORTER_2"/>
    <property type="match status" value="2"/>
</dbReference>
<evidence type="ECO:0000256" key="10">
    <source>
        <dbReference type="ARBA" id="ARBA00023136"/>
    </source>
</evidence>